<evidence type="ECO:0000313" key="4">
    <source>
        <dbReference type="Proteomes" id="UP000008281"/>
    </source>
</evidence>
<dbReference type="Pfam" id="PF04435">
    <property type="entry name" value="SPK"/>
    <property type="match status" value="2"/>
</dbReference>
<feature type="region of interest" description="Disordered" evidence="1">
    <location>
        <begin position="196"/>
        <end position="215"/>
    </location>
</feature>
<dbReference type="AlphaFoldDB" id="E3M9N1"/>
<dbReference type="InterPro" id="IPR006570">
    <property type="entry name" value="SPK_dom"/>
</dbReference>
<dbReference type="Proteomes" id="UP000008281">
    <property type="component" value="Unassembled WGS sequence"/>
</dbReference>
<sequence length="686" mass="81045">MEYYEHSKFGINWADDKEQGHKQIYGDQHVTTTCQKDMEYYEHSKFGIDLALYQTMFAGECKSDTKNRMTEIVMIQSLMEKALKLLDRGIKIQKPIILNPHWRGLVEEEKWKGNWDLYRDHYRQRFAHRIEHLYFIDVKYHALLLFATSRRVTDQFKKELEEDRCICRYDEHNQNAWIQSDCNEVIVEGNIVDDNEDDEVKAHDEEDDNEEHEEIDAKDENLKATEAMTVGKVYTKLKGVLEYHFKNKNLDVSLLLSLKAETEKKCRIRCAEQCVSDAPNTDMDVETVEKYLIFMALDLWALGITGFENGEINRMMAVETARKEKFSNGELFALLEKLTKVVVESENEEKDVAKVGKFNVLLIINSMATVIPGDKGTKSRIDWMFNMERCRCSYSTRSWSKYSKRRETKGQFINRFMEINMVQELLKHGLEKKLPVSLSDFWKKKIIEEKWNGDWTVYKQHFNSSLAKKIEHLHFIERKFRALIMFVANMRVSVEFRQKLIEDNCECEYDEHSRIVSIISDDNEIRVSGNHRKVAEKEYVSSEKEDSEEDSEDEIKTIGNLYDRLKHILDSYFKCNQMDYVMYLGLKEEAKHKEVSNHDMMTLLEKLSKVVVESEDEEMDVAKVGKFNVLLIINSMATVVKEDRGTKSRIDWMFNMECHRQQKMLMLLFDQKLVEILEEIYELIEL</sequence>
<accession>E3M9N1</accession>
<evidence type="ECO:0000256" key="1">
    <source>
        <dbReference type="SAM" id="MobiDB-lite"/>
    </source>
</evidence>
<dbReference type="EMBL" id="DS268430">
    <property type="protein sequence ID" value="EFO96256.1"/>
    <property type="molecule type" value="Genomic_DNA"/>
</dbReference>
<gene>
    <name evidence="3" type="ORF">CRE_14701</name>
</gene>
<proteinExistence type="predicted"/>
<dbReference type="HOGENOM" id="CLU_401289_0_0_1"/>
<name>E3M9N1_CAERE</name>
<evidence type="ECO:0000313" key="3">
    <source>
        <dbReference type="EMBL" id="EFO96256.1"/>
    </source>
</evidence>
<protein>
    <recommendedName>
        <fullName evidence="2">SPK domain-containing protein</fullName>
    </recommendedName>
</protein>
<organism evidence="4">
    <name type="scientific">Caenorhabditis remanei</name>
    <name type="common">Caenorhabditis vulgaris</name>
    <dbReference type="NCBI Taxonomy" id="31234"/>
    <lineage>
        <taxon>Eukaryota</taxon>
        <taxon>Metazoa</taxon>
        <taxon>Ecdysozoa</taxon>
        <taxon>Nematoda</taxon>
        <taxon>Chromadorea</taxon>
        <taxon>Rhabditida</taxon>
        <taxon>Rhabditina</taxon>
        <taxon>Rhabditomorpha</taxon>
        <taxon>Rhabditoidea</taxon>
        <taxon>Rhabditidae</taxon>
        <taxon>Peloderinae</taxon>
        <taxon>Caenorhabditis</taxon>
    </lineage>
</organism>
<dbReference type="InParanoid" id="E3M9N1"/>
<keyword evidence="4" id="KW-1185">Reference proteome</keyword>
<evidence type="ECO:0000259" key="2">
    <source>
        <dbReference type="Pfam" id="PF04435"/>
    </source>
</evidence>
<feature type="domain" description="SPK" evidence="2">
    <location>
        <begin position="423"/>
        <end position="525"/>
    </location>
</feature>
<feature type="domain" description="SPK" evidence="2">
    <location>
        <begin position="86"/>
        <end position="173"/>
    </location>
</feature>
<reference evidence="3" key="1">
    <citation type="submission" date="2007-07" db="EMBL/GenBank/DDBJ databases">
        <title>PCAP assembly of the Caenorhabditis remanei genome.</title>
        <authorList>
            <consortium name="The Caenorhabditis remanei Sequencing Consortium"/>
            <person name="Wilson R.K."/>
        </authorList>
    </citation>
    <scope>NUCLEOTIDE SEQUENCE [LARGE SCALE GENOMIC DNA]</scope>
    <source>
        <strain evidence="3">PB4641</strain>
    </source>
</reference>